<keyword evidence="4" id="KW-1185">Reference proteome</keyword>
<dbReference type="Proteomes" id="UP000187735">
    <property type="component" value="Chromosome"/>
</dbReference>
<gene>
    <name evidence="3" type="ORF">Fuma_02327</name>
</gene>
<reference evidence="3 4" key="1">
    <citation type="journal article" date="2016" name="Front. Microbiol.">
        <title>Fuerstia marisgermanicae gen. nov., sp. nov., an Unusual Member of the Phylum Planctomycetes from the German Wadden Sea.</title>
        <authorList>
            <person name="Kohn T."/>
            <person name="Heuer A."/>
            <person name="Jogler M."/>
            <person name="Vollmers J."/>
            <person name="Boedeker C."/>
            <person name="Bunk B."/>
            <person name="Rast P."/>
            <person name="Borchert D."/>
            <person name="Glockner I."/>
            <person name="Freese H.M."/>
            <person name="Klenk H.P."/>
            <person name="Overmann J."/>
            <person name="Kaster A.K."/>
            <person name="Rohde M."/>
            <person name="Wiegand S."/>
            <person name="Jogler C."/>
        </authorList>
    </citation>
    <scope>NUCLEOTIDE SEQUENCE [LARGE SCALE GENOMIC DNA]</scope>
    <source>
        <strain evidence="3 4">NH11</strain>
    </source>
</reference>
<evidence type="ECO:0000259" key="1">
    <source>
        <dbReference type="Pfam" id="PF10000"/>
    </source>
</evidence>
<dbReference type="PANTHER" id="PTHR39199:SF1">
    <property type="entry name" value="BLR5128 PROTEIN"/>
    <property type="match status" value="1"/>
</dbReference>
<evidence type="ECO:0000313" key="4">
    <source>
        <dbReference type="Proteomes" id="UP000187735"/>
    </source>
</evidence>
<dbReference type="RefSeq" id="WP_077024302.1">
    <property type="nucleotide sequence ID" value="NZ_CP017641.1"/>
</dbReference>
<dbReference type="InterPro" id="IPR027795">
    <property type="entry name" value="CASTOR_ACT_dom"/>
</dbReference>
<evidence type="ECO:0000259" key="2">
    <source>
        <dbReference type="Pfam" id="PF13840"/>
    </source>
</evidence>
<feature type="domain" description="DUF2241" evidence="1">
    <location>
        <begin position="2"/>
        <end position="70"/>
    </location>
</feature>
<dbReference type="SUPFAM" id="SSF55021">
    <property type="entry name" value="ACT-like"/>
    <property type="match status" value="2"/>
</dbReference>
<organism evidence="3 4">
    <name type="scientific">Fuerstiella marisgermanici</name>
    <dbReference type="NCBI Taxonomy" id="1891926"/>
    <lineage>
        <taxon>Bacteria</taxon>
        <taxon>Pseudomonadati</taxon>
        <taxon>Planctomycetota</taxon>
        <taxon>Planctomycetia</taxon>
        <taxon>Planctomycetales</taxon>
        <taxon>Planctomycetaceae</taxon>
        <taxon>Fuerstiella</taxon>
    </lineage>
</organism>
<dbReference type="InterPro" id="IPR045865">
    <property type="entry name" value="ACT-like_dom_sf"/>
</dbReference>
<dbReference type="KEGG" id="fmr:Fuma_02327"/>
<dbReference type="EMBL" id="CP017641">
    <property type="protein sequence ID" value="APZ92715.1"/>
    <property type="molecule type" value="Genomic_DNA"/>
</dbReference>
<dbReference type="PANTHER" id="PTHR39199">
    <property type="entry name" value="BLR5128 PROTEIN"/>
    <property type="match status" value="1"/>
</dbReference>
<dbReference type="Pfam" id="PF13840">
    <property type="entry name" value="ACT_7"/>
    <property type="match status" value="1"/>
</dbReference>
<evidence type="ECO:0000313" key="3">
    <source>
        <dbReference type="EMBL" id="APZ92715.1"/>
    </source>
</evidence>
<sequence>MTGTSDLPTLLASLAPVVSPEAYVFVSRPQAAYGDGAELAPIATFSEEEGLTLVVPKERADAAGEDYDGEFGLISLSVHSNLQAVGLTAAIAAALSERGISANIIAAFYHDHIFVPLSRVDEAVTALLQLAASNQP</sequence>
<proteinExistence type="predicted"/>
<protein>
    <submittedName>
        <fullName evidence="3">Uncharacterized protein</fullName>
    </submittedName>
</protein>
<accession>A0A1P8WF77</accession>
<feature type="domain" description="CASTOR ACT" evidence="2">
    <location>
        <begin position="72"/>
        <end position="127"/>
    </location>
</feature>
<dbReference type="InterPro" id="IPR018717">
    <property type="entry name" value="DUF2241"/>
</dbReference>
<dbReference type="Pfam" id="PF10000">
    <property type="entry name" value="ACT_3"/>
    <property type="match status" value="1"/>
</dbReference>
<dbReference type="STRING" id="1891926.Fuma_02327"/>
<dbReference type="Gene3D" id="3.30.2130.10">
    <property type="entry name" value="VC0802-like"/>
    <property type="match status" value="1"/>
</dbReference>
<name>A0A1P8WF77_9PLAN</name>
<dbReference type="AlphaFoldDB" id="A0A1P8WF77"/>
<dbReference type="OrthoDB" id="517867at2"/>